<dbReference type="PANTHER" id="PTHR30258">
    <property type="entry name" value="TYPE II SECRETION SYSTEM PROTEIN GSPE-RELATED"/>
    <property type="match status" value="1"/>
</dbReference>
<dbReference type="GO" id="GO:0005886">
    <property type="term" value="C:plasma membrane"/>
    <property type="evidence" value="ECO:0007669"/>
    <property type="project" value="TreeGrafter"/>
</dbReference>
<proteinExistence type="inferred from homology"/>
<feature type="compositionally biased region" description="Gly residues" evidence="4">
    <location>
        <begin position="86"/>
        <end position="95"/>
    </location>
</feature>
<keyword evidence="2" id="KW-0547">Nucleotide-binding</keyword>
<dbReference type="AlphaFoldDB" id="A0A246JHK0"/>
<evidence type="ECO:0000313" key="7">
    <source>
        <dbReference type="Proteomes" id="UP000197468"/>
    </source>
</evidence>
<evidence type="ECO:0000256" key="1">
    <source>
        <dbReference type="ARBA" id="ARBA00006611"/>
    </source>
</evidence>
<evidence type="ECO:0000313" key="6">
    <source>
        <dbReference type="EMBL" id="OWQ92138.1"/>
    </source>
</evidence>
<feature type="region of interest" description="Disordered" evidence="4">
    <location>
        <begin position="72"/>
        <end position="128"/>
    </location>
</feature>
<feature type="domain" description="Bacterial type II secretion system protein E" evidence="5">
    <location>
        <begin position="147"/>
        <end position="477"/>
    </location>
</feature>
<protein>
    <recommendedName>
        <fullName evidence="5">Bacterial type II secretion system protein E domain-containing protein</fullName>
    </recommendedName>
</protein>
<keyword evidence="7" id="KW-1185">Reference proteome</keyword>
<dbReference type="Gene3D" id="3.30.450.90">
    <property type="match status" value="1"/>
</dbReference>
<organism evidence="6 7">
    <name type="scientific">Roseateles aquatilis</name>
    <dbReference type="NCBI Taxonomy" id="431061"/>
    <lineage>
        <taxon>Bacteria</taxon>
        <taxon>Pseudomonadati</taxon>
        <taxon>Pseudomonadota</taxon>
        <taxon>Betaproteobacteria</taxon>
        <taxon>Burkholderiales</taxon>
        <taxon>Sphaerotilaceae</taxon>
        <taxon>Roseateles</taxon>
    </lineage>
</organism>
<sequence>MLRVPRHKRDRLAALGLAGGRFLLLSAIDEVHGTPWYHLIQAGKALGLDYAGHRTADPVVFAALATTDELPGALPATSRADTASDGGEGAGGGGATALHARTDRIRTTDATDGVGSSEPTADERQAAETARDIEAMVARSSPLEWFRAVIQRCMNAGASDLHLEVRDAIAHARVRLDGRMRPLGRYPARIAVDGISAAYTMLAEERSRSEVAFNGAVPQAAMIPLDFGRTRLTLRYQSHPAVGGLDVVIRLLRAAGGGRPRLGTLETLGYTPWQARRLNEALASAWGGVFVAGVTGSGKTTTLNTMMALLAREGSRKLFTIEDPVEYETAGVSHLSIQRGAVAGADPFHAAMLAFLRMDPDVGLFGEIRDALSAGMAQAAIQTGHKILSTVHATSALGILGRLSSRLLGLAREDLCDPEFISALVYQVLMPLNCEHCKRPAVRVMSPDALQVWRDGFGIDPLTIHCASANGCTHCRRPGIDYPPGADDDTDARNGTAGVKVGAEVIVPDLRLLDLLRQGRDAEARRHWRRRRTASFTDPDMDGKDAWGHVLHDVAAGRVDPFHFERTFGSALLLAQTLAADEADR</sequence>
<dbReference type="InterPro" id="IPR027417">
    <property type="entry name" value="P-loop_NTPase"/>
</dbReference>
<dbReference type="PANTHER" id="PTHR30258:SF3">
    <property type="entry name" value="SLL1921 PROTEIN"/>
    <property type="match status" value="1"/>
</dbReference>
<keyword evidence="3" id="KW-0067">ATP-binding</keyword>
<reference evidence="6 7" key="1">
    <citation type="journal article" date="2008" name="Int. J. Syst. Evol. Microbiol.">
        <title>Description of Roseateles aquatilis sp. nov. and Roseateles terrae sp. nov., in the class Betaproteobacteria, and emended description of the genus Roseateles.</title>
        <authorList>
            <person name="Gomila M."/>
            <person name="Bowien B."/>
            <person name="Falsen E."/>
            <person name="Moore E.R."/>
            <person name="Lalucat J."/>
        </authorList>
    </citation>
    <scope>NUCLEOTIDE SEQUENCE [LARGE SCALE GENOMIC DNA]</scope>
    <source>
        <strain evidence="6 7">CCUG 48205</strain>
    </source>
</reference>
<feature type="compositionally biased region" description="Basic and acidic residues" evidence="4">
    <location>
        <begin position="100"/>
        <end position="109"/>
    </location>
</feature>
<dbReference type="EMBL" id="NIOF01000002">
    <property type="protein sequence ID" value="OWQ92138.1"/>
    <property type="molecule type" value="Genomic_DNA"/>
</dbReference>
<evidence type="ECO:0000256" key="3">
    <source>
        <dbReference type="ARBA" id="ARBA00022840"/>
    </source>
</evidence>
<dbReference type="InterPro" id="IPR001482">
    <property type="entry name" value="T2SS/T4SS_dom"/>
</dbReference>
<dbReference type="Pfam" id="PF00437">
    <property type="entry name" value="T2SSE"/>
    <property type="match status" value="1"/>
</dbReference>
<comment type="caution">
    <text evidence="6">The sequence shown here is derived from an EMBL/GenBank/DDBJ whole genome shotgun (WGS) entry which is preliminary data.</text>
</comment>
<evidence type="ECO:0000256" key="2">
    <source>
        <dbReference type="ARBA" id="ARBA00022741"/>
    </source>
</evidence>
<dbReference type="Gene3D" id="3.40.50.300">
    <property type="entry name" value="P-loop containing nucleotide triphosphate hydrolases"/>
    <property type="match status" value="1"/>
</dbReference>
<evidence type="ECO:0000256" key="4">
    <source>
        <dbReference type="SAM" id="MobiDB-lite"/>
    </source>
</evidence>
<gene>
    <name evidence="6" type="ORF">CDN99_07245</name>
</gene>
<dbReference type="GO" id="GO:0016887">
    <property type="term" value="F:ATP hydrolysis activity"/>
    <property type="evidence" value="ECO:0007669"/>
    <property type="project" value="TreeGrafter"/>
</dbReference>
<dbReference type="GO" id="GO:0005524">
    <property type="term" value="F:ATP binding"/>
    <property type="evidence" value="ECO:0007669"/>
    <property type="project" value="UniProtKB-KW"/>
</dbReference>
<dbReference type="Proteomes" id="UP000197468">
    <property type="component" value="Unassembled WGS sequence"/>
</dbReference>
<evidence type="ECO:0000259" key="5">
    <source>
        <dbReference type="Pfam" id="PF00437"/>
    </source>
</evidence>
<comment type="similarity">
    <text evidence="1">Belongs to the GSP E family.</text>
</comment>
<dbReference type="SUPFAM" id="SSF52540">
    <property type="entry name" value="P-loop containing nucleoside triphosphate hydrolases"/>
    <property type="match status" value="1"/>
</dbReference>
<accession>A0A246JHK0</accession>
<name>A0A246JHK0_9BURK</name>